<dbReference type="InterPro" id="IPR008397">
    <property type="entry name" value="Alginate_lyase_dom"/>
</dbReference>
<evidence type="ECO:0000256" key="1">
    <source>
        <dbReference type="ARBA" id="ARBA00022729"/>
    </source>
</evidence>
<accession>A0ABP9R1B7</accession>
<evidence type="ECO:0000256" key="2">
    <source>
        <dbReference type="ARBA" id="ARBA00023239"/>
    </source>
</evidence>
<protein>
    <recommendedName>
        <fullName evidence="3">Alginate lyase domain-containing protein</fullName>
    </recommendedName>
</protein>
<proteinExistence type="predicted"/>
<dbReference type="Gene3D" id="1.50.10.100">
    <property type="entry name" value="Chondroitin AC/alginate lyase"/>
    <property type="match status" value="1"/>
</dbReference>
<dbReference type="SUPFAM" id="SSF48230">
    <property type="entry name" value="Chondroitin AC/alginate lyase"/>
    <property type="match status" value="1"/>
</dbReference>
<evidence type="ECO:0000313" key="4">
    <source>
        <dbReference type="EMBL" id="GAA5170382.1"/>
    </source>
</evidence>
<keyword evidence="1" id="KW-0732">Signal</keyword>
<reference evidence="5" key="1">
    <citation type="journal article" date="2019" name="Int. J. Syst. Evol. Microbiol.">
        <title>The Global Catalogue of Microorganisms (GCM) 10K type strain sequencing project: providing services to taxonomists for standard genome sequencing and annotation.</title>
        <authorList>
            <consortium name="The Broad Institute Genomics Platform"/>
            <consortium name="The Broad Institute Genome Sequencing Center for Infectious Disease"/>
            <person name="Wu L."/>
            <person name="Ma J."/>
        </authorList>
    </citation>
    <scope>NUCLEOTIDE SEQUENCE [LARGE SCALE GENOMIC DNA]</scope>
    <source>
        <strain evidence="5">JCM 18472</strain>
    </source>
</reference>
<keyword evidence="2" id="KW-0456">Lyase</keyword>
<gene>
    <name evidence="4" type="ORF">GCM10023342_03690</name>
</gene>
<feature type="domain" description="Alginate lyase" evidence="3">
    <location>
        <begin position="83"/>
        <end position="306"/>
    </location>
</feature>
<organism evidence="4 5">
    <name type="scientific">Modicisalibacter zincidurans</name>
    <dbReference type="NCBI Taxonomy" id="1178777"/>
    <lineage>
        <taxon>Bacteria</taxon>
        <taxon>Pseudomonadati</taxon>
        <taxon>Pseudomonadota</taxon>
        <taxon>Gammaproteobacteria</taxon>
        <taxon>Oceanospirillales</taxon>
        <taxon>Halomonadaceae</taxon>
        <taxon>Modicisalibacter</taxon>
    </lineage>
</organism>
<evidence type="ECO:0000259" key="3">
    <source>
        <dbReference type="Pfam" id="PF05426"/>
    </source>
</evidence>
<name>A0ABP9R1B7_9GAMM</name>
<dbReference type="Proteomes" id="UP001500074">
    <property type="component" value="Unassembled WGS sequence"/>
</dbReference>
<sequence length="389" mass="44909">MVWAASTQAMSIKERQKLDLSEYTVTRPNASYFDVQERMELLQRTDNPLLLTQIERLSTGPSCRQLLEIPPLDTKIRIPGFYPSPKAWREISSPLFEFEKTVAKLAGSYVASGDIYYGECLIRFLDKWARSDALMKFYYDSAKPQAWFATESMIFSAAEAYSVVRGAVDGMAEQKQRINDWLKRLAYQHKAIPGQPNNSCCNNHFYRRALYATMVGVLTDDDELFRFGVSAVYSALNDMTEEGAFPLEMKRGRRAVHYQNYALLWLIPNMQIIARQGYDIFNLEIDGNTIRDAVNFAIDVIVDPSKLGDLAPQEQYMGFLKDDQYLAWMEIYLARFNNPRLTQFLETMRPIFNRGAGGYVTLYFMDPKAQEQVSTEQKKQQNRLFEDLE</sequence>
<evidence type="ECO:0000313" key="5">
    <source>
        <dbReference type="Proteomes" id="UP001500074"/>
    </source>
</evidence>
<dbReference type="InterPro" id="IPR008929">
    <property type="entry name" value="Chondroitin_lyas"/>
</dbReference>
<dbReference type="Pfam" id="PF05426">
    <property type="entry name" value="Alginate_lyase"/>
    <property type="match status" value="1"/>
</dbReference>
<dbReference type="EMBL" id="BAABKI010000006">
    <property type="protein sequence ID" value="GAA5170382.1"/>
    <property type="molecule type" value="Genomic_DNA"/>
</dbReference>
<comment type="caution">
    <text evidence="4">The sequence shown here is derived from an EMBL/GenBank/DDBJ whole genome shotgun (WGS) entry which is preliminary data.</text>
</comment>
<keyword evidence="5" id="KW-1185">Reference proteome</keyword>